<dbReference type="PANTHER" id="PTHR43861">
    <property type="entry name" value="TRANS-ACONITATE 2-METHYLTRANSFERASE-RELATED"/>
    <property type="match status" value="1"/>
</dbReference>
<dbReference type="Proteomes" id="UP000078486">
    <property type="component" value="Unassembled WGS sequence"/>
</dbReference>
<feature type="transmembrane region" description="Helical" evidence="1">
    <location>
        <begin position="139"/>
        <end position="159"/>
    </location>
</feature>
<reference evidence="2 3" key="1">
    <citation type="submission" date="2016-01" db="EMBL/GenBank/DDBJ databases">
        <title>High potential of lignocellulose degradation of a new Verrucomicrobia species.</title>
        <authorList>
            <person name="Wang Y."/>
            <person name="Shi Y."/>
            <person name="Qiu Z."/>
            <person name="Liu S."/>
            <person name="Yang H."/>
        </authorList>
    </citation>
    <scope>NUCLEOTIDE SEQUENCE [LARGE SCALE GENOMIC DNA]</scope>
    <source>
        <strain evidence="2 3">TSB47</strain>
    </source>
</reference>
<feature type="transmembrane region" description="Helical" evidence="1">
    <location>
        <begin position="457"/>
        <end position="481"/>
    </location>
</feature>
<evidence type="ECO:0008006" key="4">
    <source>
        <dbReference type="Google" id="ProtNLM"/>
    </source>
</evidence>
<keyword evidence="1" id="KW-1133">Transmembrane helix</keyword>
<evidence type="ECO:0000256" key="1">
    <source>
        <dbReference type="SAM" id="Phobius"/>
    </source>
</evidence>
<feature type="transmembrane region" description="Helical" evidence="1">
    <location>
        <begin position="208"/>
        <end position="228"/>
    </location>
</feature>
<keyword evidence="3" id="KW-1185">Reference proteome</keyword>
<dbReference type="PANTHER" id="PTHR43861:SF6">
    <property type="entry name" value="METHYLTRANSFERASE TYPE 11"/>
    <property type="match status" value="1"/>
</dbReference>
<organism evidence="2 3">
    <name type="scientific">Termitidicoccus mucosus</name>
    <dbReference type="NCBI Taxonomy" id="1184151"/>
    <lineage>
        <taxon>Bacteria</taxon>
        <taxon>Pseudomonadati</taxon>
        <taxon>Verrucomicrobiota</taxon>
        <taxon>Opitutia</taxon>
        <taxon>Opitutales</taxon>
        <taxon>Opitutaceae</taxon>
        <taxon>Termitidicoccus</taxon>
    </lineage>
</organism>
<dbReference type="InterPro" id="IPR029063">
    <property type="entry name" value="SAM-dependent_MTases_sf"/>
</dbReference>
<keyword evidence="1" id="KW-0472">Membrane</keyword>
<evidence type="ECO:0000313" key="2">
    <source>
        <dbReference type="EMBL" id="OAM90903.1"/>
    </source>
</evidence>
<evidence type="ECO:0000313" key="3">
    <source>
        <dbReference type="Proteomes" id="UP000078486"/>
    </source>
</evidence>
<proteinExistence type="predicted"/>
<accession>A0A178ILX2</accession>
<feature type="transmembrane region" description="Helical" evidence="1">
    <location>
        <begin position="332"/>
        <end position="352"/>
    </location>
</feature>
<feature type="transmembrane region" description="Helical" evidence="1">
    <location>
        <begin position="400"/>
        <end position="419"/>
    </location>
</feature>
<keyword evidence="1" id="KW-0812">Transmembrane</keyword>
<feature type="transmembrane region" description="Helical" evidence="1">
    <location>
        <begin position="234"/>
        <end position="260"/>
    </location>
</feature>
<dbReference type="AlphaFoldDB" id="A0A178ILX2"/>
<sequence length="1094" mass="121031">MPNLRAIYRKLTASDFSRRHLLWCLALGLLSACMFGKYLVSASQVLSAPGTDSFAYYIYTYKLAFDGFINGDLVLWNPYNYGGQPFLGQMQSALFYPPNWLVAWMPVATAMNCLVFGHQWLLGLGIYGWSTLRGHRPAGAFLAAALMMFGAPYMLHAYAGHMSNLASMAWIPFIFWGIDGWLAKRDYRWILLAAGSAALQIYSGHSQYFYYTAIVAGLYSLIFLRPVAGKPRALLGLVLIWPVALTLAAAQFLPGLAAASESVRAGGAGREFASMFAFPPENILTLVAPWFFGNMTDAPYWGRCYLWEMSLFFGAGGLVLALNGLAAERRRWPYVILFAIITLLALGARTPLYEIFYRVLPGFSMFRGTSKFIFFLVMFLALLAGRGFDGLLAGKKAPRWLWAGALALGAVAIVAGSLMGGGTWENLARDLAALGQKSGEYYLNPKFFETPDFGAKLAAAGGWSLALGGGVLIAAGALLLAAQKQTRLAWAVGAVALAEVLLVARQSVASFPAAEAGYPAIKDFLAKNPGDYRTLNMLNPESAIELKSEGVWGYDPFVLKRYAEFVHYANGLSPDRASQSIPKWEWRVPAMLAMLRGRLAFVPENNTIRVVPLQDPLSRFYVVANHRVLKGRDEIFAEMSKPGFNPKNEVLLEENPVLAPDPGAGQYSIRLLNMSTDHWTLEVQTQFSAFLVMTDAYSKDWRVRSLPDPMNPTLSNSVQVSYELLPAYHALRAIPLAPGVHRIRIEYVPSGLALGAKLTLAGLLFSGLFLWVPCFKRAANALLNPLTATPSVPPRSIDLEYVACADCGGGAADNEIMHRKTGESGVTYNIVRCKNCGLAFVNPRLTQEAIMATYRNAAYFQRGEDATTGYNNYTVDKELHQRFFRTQLDAIEKHAKKGRLLDVGCAFGYLLSEARQRGWKPEGIELSSNAFVHVRDELKLPVHDKPLREVAFPANSFNAVVMDDVIEHYGDPVSEIAEVRRVLVKGGVFLLHTPNFDSLWRDLMEERWVHLKPEEHLYYFSPATLSALLKKNGFEVIYARTRGKATNLAYIFGVLKKILPRLGNLLEKTIGRLPPAKWPFSFRGGGFEVLAVKK</sequence>
<dbReference type="STRING" id="1184151.AW736_00125"/>
<dbReference type="CDD" id="cd02440">
    <property type="entry name" value="AdoMet_MTases"/>
    <property type="match status" value="1"/>
</dbReference>
<feature type="transmembrane region" description="Helical" evidence="1">
    <location>
        <begin position="101"/>
        <end position="127"/>
    </location>
</feature>
<protein>
    <recommendedName>
        <fullName evidence="4">Methyltransferase type 11 domain-containing protein</fullName>
    </recommendedName>
</protein>
<dbReference type="SUPFAM" id="SSF53335">
    <property type="entry name" value="S-adenosyl-L-methionine-dependent methyltransferases"/>
    <property type="match status" value="1"/>
</dbReference>
<feature type="transmembrane region" description="Helical" evidence="1">
    <location>
        <begin position="165"/>
        <end position="183"/>
    </location>
</feature>
<dbReference type="Pfam" id="PF13489">
    <property type="entry name" value="Methyltransf_23"/>
    <property type="match status" value="1"/>
</dbReference>
<feature type="transmembrane region" description="Helical" evidence="1">
    <location>
        <begin position="372"/>
        <end position="388"/>
    </location>
</feature>
<feature type="transmembrane region" description="Helical" evidence="1">
    <location>
        <begin position="21"/>
        <end position="40"/>
    </location>
</feature>
<comment type="caution">
    <text evidence="2">The sequence shown here is derived from an EMBL/GenBank/DDBJ whole genome shotgun (WGS) entry which is preliminary data.</text>
</comment>
<dbReference type="PROSITE" id="PS51257">
    <property type="entry name" value="PROKAR_LIPOPROTEIN"/>
    <property type="match status" value="1"/>
</dbReference>
<feature type="transmembrane region" description="Helical" evidence="1">
    <location>
        <begin position="305"/>
        <end position="325"/>
    </location>
</feature>
<gene>
    <name evidence="2" type="ORF">AW736_00125</name>
</gene>
<dbReference type="EMBL" id="LRRQ01000044">
    <property type="protein sequence ID" value="OAM90903.1"/>
    <property type="molecule type" value="Genomic_DNA"/>
</dbReference>
<name>A0A178ILX2_9BACT</name>
<dbReference type="RefSeq" id="WP_068768293.1">
    <property type="nucleotide sequence ID" value="NZ_CP109796.1"/>
</dbReference>
<feature type="transmembrane region" description="Helical" evidence="1">
    <location>
        <begin position="752"/>
        <end position="772"/>
    </location>
</feature>
<dbReference type="Gene3D" id="3.40.50.150">
    <property type="entry name" value="Vaccinia Virus protein VP39"/>
    <property type="match status" value="1"/>
</dbReference>